<dbReference type="Proteomes" id="UP000291483">
    <property type="component" value="Unassembled WGS sequence"/>
</dbReference>
<keyword evidence="3" id="KW-1185">Reference proteome</keyword>
<dbReference type="AlphaFoldDB" id="A0A4Q8AKC6"/>
<evidence type="ECO:0000313" key="3">
    <source>
        <dbReference type="Proteomes" id="UP000291483"/>
    </source>
</evidence>
<protein>
    <submittedName>
        <fullName evidence="2">Uncharacterized protein DUF4012</fullName>
    </submittedName>
</protein>
<accession>A0A4Q8AKC6</accession>
<dbReference type="InterPro" id="IPR025101">
    <property type="entry name" value="DUF4012"/>
</dbReference>
<gene>
    <name evidence="2" type="ORF">EV379_0658</name>
</gene>
<keyword evidence="1" id="KW-1133">Transmembrane helix</keyword>
<name>A0A4Q8AKC6_9MICO</name>
<sequence>MSYVQFVGVAGDGVADAHRPRTKRVVLIVLLAVVLLALAASGWLAMRVLNAKSALEQAEVLMRTVAAQLADGDRSGLPAASEELSALTAMALEQTQDPIWSAAEAVPMLGANLGAVRAIAESAELIARDAVAPLAAAADTLTLDVIKPVNGRINMESVRHLADIAGPAAAAIRSAARTIDAVDFDQTLPPLSAAGRSLAEQLAGALPVVDELDTALQLAPDMLGSSGPRSYVLVFQNLAESTALGGTAAALTELTIDDGVISIGRQASSQSFGRDLNVPVLPVDPGVAAVFNPYMYATLNLATSRPDFPTAAQLAAAFWSRDIGGAPDGVIAVDPVALSYILKATGPVALSSGDQLSGENAVALLLNGIYLRYPGEDGPDLTDAFFAEAARAVFTALTQSTGDTAALASAVTRGVDEHRIMMWSAHPEEQAALARTPLAGILPSDNTAESVTGVFFRDMSVSKVDFYLQTAATLTSDACTAASPTFTTDVELHSMLTQEQADALPPFVASGVWRGEKFKTQVFVYGPPGTTLTGATITLGGDAETFVGDAGTDLGRPVATYWVMLSPGETVGLRATFAGPEGVYGPPGLRTTPMLNATTTTVNAEGCPAG</sequence>
<proteinExistence type="predicted"/>
<evidence type="ECO:0000256" key="1">
    <source>
        <dbReference type="SAM" id="Phobius"/>
    </source>
</evidence>
<dbReference type="EMBL" id="SHLC01000001">
    <property type="protein sequence ID" value="RZU64363.1"/>
    <property type="molecule type" value="Genomic_DNA"/>
</dbReference>
<evidence type="ECO:0000313" key="2">
    <source>
        <dbReference type="EMBL" id="RZU64363.1"/>
    </source>
</evidence>
<reference evidence="2 3" key="1">
    <citation type="submission" date="2019-02" db="EMBL/GenBank/DDBJ databases">
        <title>Sequencing the genomes of 1000 actinobacteria strains.</title>
        <authorList>
            <person name="Klenk H.-P."/>
        </authorList>
    </citation>
    <scope>NUCLEOTIDE SEQUENCE [LARGE SCALE GENOMIC DNA]</scope>
    <source>
        <strain evidence="2 3">DSM 18319</strain>
    </source>
</reference>
<comment type="caution">
    <text evidence="2">The sequence shown here is derived from an EMBL/GenBank/DDBJ whole genome shotgun (WGS) entry which is preliminary data.</text>
</comment>
<dbReference type="Pfam" id="PF13196">
    <property type="entry name" value="DUF4012"/>
    <property type="match status" value="1"/>
</dbReference>
<organism evidence="2 3">
    <name type="scientific">Microterricola gilva</name>
    <dbReference type="NCBI Taxonomy" id="393267"/>
    <lineage>
        <taxon>Bacteria</taxon>
        <taxon>Bacillati</taxon>
        <taxon>Actinomycetota</taxon>
        <taxon>Actinomycetes</taxon>
        <taxon>Micrococcales</taxon>
        <taxon>Microbacteriaceae</taxon>
        <taxon>Microterricola</taxon>
    </lineage>
</organism>
<feature type="transmembrane region" description="Helical" evidence="1">
    <location>
        <begin position="25"/>
        <end position="46"/>
    </location>
</feature>
<keyword evidence="1" id="KW-0812">Transmembrane</keyword>
<keyword evidence="1" id="KW-0472">Membrane</keyword>